<feature type="region of interest" description="Disordered" evidence="1">
    <location>
        <begin position="501"/>
        <end position="535"/>
    </location>
</feature>
<name>A0AA40F0I1_9PEZI</name>
<evidence type="ECO:0000313" key="3">
    <source>
        <dbReference type="Proteomes" id="UP001172155"/>
    </source>
</evidence>
<keyword evidence="3" id="KW-1185">Reference proteome</keyword>
<reference evidence="2" key="1">
    <citation type="submission" date="2023-06" db="EMBL/GenBank/DDBJ databases">
        <title>Genome-scale phylogeny and comparative genomics of the fungal order Sordariales.</title>
        <authorList>
            <consortium name="Lawrence Berkeley National Laboratory"/>
            <person name="Hensen N."/>
            <person name="Bonometti L."/>
            <person name="Westerberg I."/>
            <person name="Brannstrom I.O."/>
            <person name="Guillou S."/>
            <person name="Cros-Aarteil S."/>
            <person name="Calhoun S."/>
            <person name="Haridas S."/>
            <person name="Kuo A."/>
            <person name="Mondo S."/>
            <person name="Pangilinan J."/>
            <person name="Riley R."/>
            <person name="LaButti K."/>
            <person name="Andreopoulos B."/>
            <person name="Lipzen A."/>
            <person name="Chen C."/>
            <person name="Yanf M."/>
            <person name="Daum C."/>
            <person name="Ng V."/>
            <person name="Clum A."/>
            <person name="Steindorff A."/>
            <person name="Ohm R."/>
            <person name="Martin F."/>
            <person name="Silar P."/>
            <person name="Natvig D."/>
            <person name="Lalanne C."/>
            <person name="Gautier V."/>
            <person name="Ament-velasquez S.L."/>
            <person name="Kruys A."/>
            <person name="Hutchinson M.I."/>
            <person name="Powell A.J."/>
            <person name="Barry K."/>
            <person name="Miller A.N."/>
            <person name="Grigoriev I.V."/>
            <person name="Debuchy R."/>
            <person name="Gladieux P."/>
            <person name="Thoren M.H."/>
            <person name="Johannesson H."/>
        </authorList>
    </citation>
    <scope>NUCLEOTIDE SEQUENCE</scope>
    <source>
        <strain evidence="2">SMH3187-1</strain>
    </source>
</reference>
<proteinExistence type="predicted"/>
<organism evidence="2 3">
    <name type="scientific">Schizothecium vesticola</name>
    <dbReference type="NCBI Taxonomy" id="314040"/>
    <lineage>
        <taxon>Eukaryota</taxon>
        <taxon>Fungi</taxon>
        <taxon>Dikarya</taxon>
        <taxon>Ascomycota</taxon>
        <taxon>Pezizomycotina</taxon>
        <taxon>Sordariomycetes</taxon>
        <taxon>Sordariomycetidae</taxon>
        <taxon>Sordariales</taxon>
        <taxon>Schizotheciaceae</taxon>
        <taxon>Schizothecium</taxon>
    </lineage>
</organism>
<evidence type="ECO:0000313" key="2">
    <source>
        <dbReference type="EMBL" id="KAK0748953.1"/>
    </source>
</evidence>
<gene>
    <name evidence="2" type="ORF">B0T18DRAFT_444931</name>
</gene>
<sequence>MNTMDIPFVTSKTPDAIDPLAEYHVSGFYKNRAWGGFHHLAELSSTERHRQNAFRALSLTSRRMRILAQPFLYRAAVVRCSMLPYLARTLATPNGRYLAESVRVLCLLPTSHRPRHGAIQDFERPTWSDPDILDLAAAYSVKPPPRDRPLMNRTCADMLAFETKLLAISTAMVLKKATALERFRVVPLGLAHIGALPGVPYHKEISLSLRPLSRHDGDSSVDSGPDSERIDQTLLRVLPRVLPLLHSTATGRFPDFREYIAGPYPEYHDLLGLTNLVAAARDIESVSCLGPHWWNEPWLMERRAADGFGSQEPFTALTSLDLTECSVGLPSLSNLLQNCLFLEHLKVHFAEAVGGDGFHAALVLEWLGTRGVSSRLTSLDLYIEREMQALFNHLLDLPGRRVPTPVLATMASGWDDLEYLDIPADVIWAREGSLDPDELKDTQRLVDFLPRTLRTLAVRDINAVPVVQLEALAAECGSEGTFPALRSVLLQGPRPMQVKWSGGDVEEEAQDGSGGESAMSHSHTTAGKPWQEVLPSGAGATSCTCRWKKRVENQRPALEKMEATFKAQGVRISITPGFLWEGDGSDSDGPSGDGDDPDSDKLSTAASVWTMFL</sequence>
<dbReference type="Proteomes" id="UP001172155">
    <property type="component" value="Unassembled WGS sequence"/>
</dbReference>
<dbReference type="AlphaFoldDB" id="A0AA40F0I1"/>
<comment type="caution">
    <text evidence="2">The sequence shown here is derived from an EMBL/GenBank/DDBJ whole genome shotgun (WGS) entry which is preliminary data.</text>
</comment>
<dbReference type="EMBL" id="JAUKUD010000003">
    <property type="protein sequence ID" value="KAK0748953.1"/>
    <property type="molecule type" value="Genomic_DNA"/>
</dbReference>
<protein>
    <submittedName>
        <fullName evidence="2">Uncharacterized protein</fullName>
    </submittedName>
</protein>
<feature type="region of interest" description="Disordered" evidence="1">
    <location>
        <begin position="577"/>
        <end position="602"/>
    </location>
</feature>
<accession>A0AA40F0I1</accession>
<evidence type="ECO:0000256" key="1">
    <source>
        <dbReference type="SAM" id="MobiDB-lite"/>
    </source>
</evidence>